<name>A0AAD7JSJ7_9AGAR</name>
<evidence type="ECO:0000313" key="3">
    <source>
        <dbReference type="Proteomes" id="UP001215598"/>
    </source>
</evidence>
<evidence type="ECO:0000313" key="2">
    <source>
        <dbReference type="EMBL" id="KAJ7770748.1"/>
    </source>
</evidence>
<dbReference type="Proteomes" id="UP001215598">
    <property type="component" value="Unassembled WGS sequence"/>
</dbReference>
<organism evidence="2 3">
    <name type="scientific">Mycena metata</name>
    <dbReference type="NCBI Taxonomy" id="1033252"/>
    <lineage>
        <taxon>Eukaryota</taxon>
        <taxon>Fungi</taxon>
        <taxon>Dikarya</taxon>
        <taxon>Basidiomycota</taxon>
        <taxon>Agaricomycotina</taxon>
        <taxon>Agaricomycetes</taxon>
        <taxon>Agaricomycetidae</taxon>
        <taxon>Agaricales</taxon>
        <taxon>Marasmiineae</taxon>
        <taxon>Mycenaceae</taxon>
        <taxon>Mycena</taxon>
    </lineage>
</organism>
<reference evidence="2" key="1">
    <citation type="submission" date="2023-03" db="EMBL/GenBank/DDBJ databases">
        <title>Massive genome expansion in bonnet fungi (Mycena s.s.) driven by repeated elements and novel gene families across ecological guilds.</title>
        <authorList>
            <consortium name="Lawrence Berkeley National Laboratory"/>
            <person name="Harder C.B."/>
            <person name="Miyauchi S."/>
            <person name="Viragh M."/>
            <person name="Kuo A."/>
            <person name="Thoen E."/>
            <person name="Andreopoulos B."/>
            <person name="Lu D."/>
            <person name="Skrede I."/>
            <person name="Drula E."/>
            <person name="Henrissat B."/>
            <person name="Morin E."/>
            <person name="Kohler A."/>
            <person name="Barry K."/>
            <person name="LaButti K."/>
            <person name="Morin E."/>
            <person name="Salamov A."/>
            <person name="Lipzen A."/>
            <person name="Mereny Z."/>
            <person name="Hegedus B."/>
            <person name="Baldrian P."/>
            <person name="Stursova M."/>
            <person name="Weitz H."/>
            <person name="Taylor A."/>
            <person name="Grigoriev I.V."/>
            <person name="Nagy L.G."/>
            <person name="Martin F."/>
            <person name="Kauserud H."/>
        </authorList>
    </citation>
    <scope>NUCLEOTIDE SEQUENCE</scope>
    <source>
        <strain evidence="2">CBHHK182m</strain>
    </source>
</reference>
<evidence type="ECO:0000256" key="1">
    <source>
        <dbReference type="SAM" id="MobiDB-lite"/>
    </source>
</evidence>
<feature type="region of interest" description="Disordered" evidence="1">
    <location>
        <begin position="267"/>
        <end position="294"/>
    </location>
</feature>
<sequence>MTLGRPDSGFWYRSRLGLQTPSYSVYDLSAVHWLIGATPFSTPTGPSDFGQNRLWWEHKERGRKRRYWRHELDKAVHAVRVTTVQQSAQLTNPLEVIREVIRLLHLCLCITRHGGNMLVCSWYLRALRHFVEEQYRGISVLEQDLWITNHLRDECDLFNGRSLYPAAFQCPLACLRVHSEDWEDPRLQLEERWLNGKPIFEYQLGEWYQLFFWLAAIAETGVFYPFDPEVFDPDYSALLFESSAFTTEGAVLGVFLQEVATSRPRRFYSLEDRPRSPGSPESRPPSRGPAPPKKSLCVVGPLKKHREAGDCVKIPSRAGVRLPPVSSRCARGYREVRNSVSNPGVRPNAPLIRDLSLSEGRTATPGGLQYMTQLFQFCARTCATSGTPFPVVCRPGLRSGIPVVHGSRPRARLLYLVMRQGLARRPYPHSGVSPPFSTGICVSLDPRHLDPALCWESGSNVSLHVVFVSGCATPGSTGRSVGVWAVSYRLP</sequence>
<keyword evidence="3" id="KW-1185">Reference proteome</keyword>
<accession>A0AAD7JSJ7</accession>
<proteinExistence type="predicted"/>
<dbReference type="AlphaFoldDB" id="A0AAD7JSJ7"/>
<comment type="caution">
    <text evidence="2">The sequence shown here is derived from an EMBL/GenBank/DDBJ whole genome shotgun (WGS) entry which is preliminary data.</text>
</comment>
<dbReference type="EMBL" id="JARKIB010000016">
    <property type="protein sequence ID" value="KAJ7770748.1"/>
    <property type="molecule type" value="Genomic_DNA"/>
</dbReference>
<gene>
    <name evidence="2" type="ORF">B0H16DRAFT_1452156</name>
</gene>
<protein>
    <submittedName>
        <fullName evidence="2">Uncharacterized protein</fullName>
    </submittedName>
</protein>
<feature type="compositionally biased region" description="Pro residues" evidence="1">
    <location>
        <begin position="282"/>
        <end position="292"/>
    </location>
</feature>